<proteinExistence type="predicted"/>
<dbReference type="SUPFAM" id="SSF50952">
    <property type="entry name" value="Soluble quinoprotein glucose dehydrogenase"/>
    <property type="match status" value="1"/>
</dbReference>
<dbReference type="InterPro" id="IPR011042">
    <property type="entry name" value="6-blade_b-propeller_TolB-like"/>
</dbReference>
<reference evidence="4" key="1">
    <citation type="submission" date="2017-09" db="EMBL/GenBank/DDBJ databases">
        <title>Depth-based differentiation of microbial function through sediment-hosted aquifers and enrichment of novel symbionts in the deep terrestrial subsurface.</title>
        <authorList>
            <person name="Probst A.J."/>
            <person name="Ladd B."/>
            <person name="Jarett J.K."/>
            <person name="Geller-Mcgrath D.E."/>
            <person name="Sieber C.M.K."/>
            <person name="Emerson J.B."/>
            <person name="Anantharaman K."/>
            <person name="Thomas B.C."/>
            <person name="Malmstrom R."/>
            <person name="Stieglmeier M."/>
            <person name="Klingl A."/>
            <person name="Woyke T."/>
            <person name="Ryan C.M."/>
            <person name="Banfield J.F."/>
        </authorList>
    </citation>
    <scope>NUCLEOTIDE SEQUENCE [LARGE SCALE GENOMIC DNA]</scope>
</reference>
<accession>A0A2M7XHP2</accession>
<evidence type="ECO:0000313" key="4">
    <source>
        <dbReference type="Proteomes" id="UP000229749"/>
    </source>
</evidence>
<evidence type="ECO:0000256" key="1">
    <source>
        <dbReference type="SAM" id="Phobius"/>
    </source>
</evidence>
<evidence type="ECO:0000313" key="3">
    <source>
        <dbReference type="EMBL" id="PJA47410.1"/>
    </source>
</evidence>
<dbReference type="AlphaFoldDB" id="A0A2M7XHP2"/>
<keyword evidence="1" id="KW-0812">Transmembrane</keyword>
<sequence>MKKMFFYFLKIFFVLSIIIFMIGIIEWSKKNTTINRLTENKEIKLQENQVLNDNSYVIETIAQNLEVPWGMAFTNENRLLVTERPGRVRLIENSVLQKEPLYVFDEVIAQGEGGLMGLAIDPAYNENKFVYMSLTYIQDGIRFVKVVRLRDQGNRLEEKITIFDGIPAAQYHVGNRLAFGPDGKLYITTGDALQASEAQNIDSLAGKILRINANGSIPEDNPFPGSPIWSYGHRNPQGLAWNPADGLLYESEHGPSGFDGSGGGDEINLIQKGGNYGWPLASHEETYPGTIDPLITFTPAKAPASLLFYTGEKLSIFTNHLIFGALVGQAIIDITLDSDDPNLIVSTKEVNSVQEGRIRTLIQGPNDCIYFSTSNQDGRGNPKPDDDKIMRMCPDIN</sequence>
<gene>
    <name evidence="3" type="ORF">CO172_01465</name>
</gene>
<feature type="domain" description="Glucose/Sorbosone dehydrogenase" evidence="2">
    <location>
        <begin position="65"/>
        <end position="379"/>
    </location>
</feature>
<dbReference type="Gene3D" id="2.120.10.30">
    <property type="entry name" value="TolB, C-terminal domain"/>
    <property type="match status" value="1"/>
</dbReference>
<organism evidence="3 4">
    <name type="scientific">Candidatus Uhrbacteria bacterium CG_4_9_14_3_um_filter_36_7</name>
    <dbReference type="NCBI Taxonomy" id="1975033"/>
    <lineage>
        <taxon>Bacteria</taxon>
        <taxon>Candidatus Uhriibacteriota</taxon>
    </lineage>
</organism>
<dbReference type="InterPro" id="IPR011041">
    <property type="entry name" value="Quinoprot_gluc/sorb_DH_b-prop"/>
</dbReference>
<protein>
    <submittedName>
        <fullName evidence="3">Glucose sorbosone dehydrogenase</fullName>
    </submittedName>
</protein>
<dbReference type="EMBL" id="PFWS01000022">
    <property type="protein sequence ID" value="PJA47410.1"/>
    <property type="molecule type" value="Genomic_DNA"/>
</dbReference>
<keyword evidence="1" id="KW-0472">Membrane</keyword>
<dbReference type="PANTHER" id="PTHR19328:SF13">
    <property type="entry name" value="HIPL1 PROTEIN"/>
    <property type="match status" value="1"/>
</dbReference>
<comment type="caution">
    <text evidence="3">The sequence shown here is derived from an EMBL/GenBank/DDBJ whole genome shotgun (WGS) entry which is preliminary data.</text>
</comment>
<dbReference type="PANTHER" id="PTHR19328">
    <property type="entry name" value="HEDGEHOG-INTERACTING PROTEIN"/>
    <property type="match status" value="1"/>
</dbReference>
<evidence type="ECO:0000259" key="2">
    <source>
        <dbReference type="Pfam" id="PF07995"/>
    </source>
</evidence>
<feature type="transmembrane region" description="Helical" evidence="1">
    <location>
        <begin position="7"/>
        <end position="27"/>
    </location>
</feature>
<dbReference type="Proteomes" id="UP000229749">
    <property type="component" value="Unassembled WGS sequence"/>
</dbReference>
<dbReference type="InterPro" id="IPR012938">
    <property type="entry name" value="Glc/Sorbosone_DH"/>
</dbReference>
<keyword evidence="1" id="KW-1133">Transmembrane helix</keyword>
<dbReference type="Pfam" id="PF07995">
    <property type="entry name" value="GSDH"/>
    <property type="match status" value="1"/>
</dbReference>
<name>A0A2M7XHP2_9BACT</name>